<comment type="caution">
    <text evidence="7">The sequence shown here is derived from an EMBL/GenBank/DDBJ whole genome shotgun (WGS) entry which is preliminary data.</text>
</comment>
<keyword evidence="2 4" id="KW-0378">Hydrolase</keyword>
<dbReference type="GO" id="GO:0016787">
    <property type="term" value="F:hydrolase activity"/>
    <property type="evidence" value="ECO:0007669"/>
    <property type="project" value="UniProtKB-KW"/>
</dbReference>
<protein>
    <submittedName>
        <fullName evidence="7">Glycosyl hydrolase</fullName>
    </submittedName>
</protein>
<sequence>MSPSARARDPRRPAPDPTAQHRPTRATPSAARRLLAGVAALAATALTVTSLGVPLATTAAAEPVPITDPVVDLVDADATAETRSLFAYLRDVRGQGLLFGHQHTTDVGETFTSRDGVSSDVLAATGDHPAVFGFDTLVIEGNIPPGVYGGPREENALLLAQGIREAHDLGGISTLSMHMENVVTGGDFYDTSGDTLRAVLPGGTHNAELRAYLDLVALAADNARDADGNRIPIVFRPWHENTGSWFWWGAAFGTPGEFKELFRFTVEYLRDVKGVDNLLYSWSPNGTFGGDAETYLRTYPGDDFVDVLGYDYYDDSGASPARLATVVADLGMIADLADERGKISTFTETGPTGGMKPDGENLNTSWFTDLLAAIEADPRASRSAWMLTWANFGGSNAPWTPTEGEMLPDFQAFHADPYTYFADEVEGAFDAVTEPVAAATVAHLASPSDGSRVASGPTTLRATISGVDVERASVTVGGAVGEVVLTPPAAGELWWTGEWAIPADELGNSTRDLTLRVVTAEGEVTVASAVVLGPEPVFPPGVMDDFEGYGDDTALRAGYVRYNANTVTLERAAAGGSVGSGDNAMRLAYDFANQSYTGVGRQVGADWSGNWDFSLWVDPDASGNKLVLQLVAGGVSYEAYPSLAGDAPYVATIPFADWRPAPWDTGNADRRITQEDLENVSQFNVYVNAADGGTSSGAIVVDDLKAVLGTPPPPVFRDTPRTMAEYEAIEWLAEEGLAEAVRWGDSGGRFYPTRTVKAGELAALLRAYDPEGDVAVPAAPRAGATKLAVAEAFWRLYGSPATDVTTVYSDVPAASAEAVAWAVETGVVPEPSSMSFGAGHTVRRSALTAMLFRFDAQPSPLQPVVIADFEAGDQGWAVPSWSDGTATASGGILTVEAGTDGAWLSGPGGIDLTGRTELRLDVAGTSGFDTKVALQLGPDWTWCETGQAGWVQEPGEVVVDLTTLTEECQALVGTVQGVNVFLNGGTHQLDAISVH</sequence>
<evidence type="ECO:0000313" key="8">
    <source>
        <dbReference type="Proteomes" id="UP001596011"/>
    </source>
</evidence>
<dbReference type="Gene3D" id="3.20.20.80">
    <property type="entry name" value="Glycosidases"/>
    <property type="match status" value="1"/>
</dbReference>
<dbReference type="Pfam" id="PF02156">
    <property type="entry name" value="Glyco_hydro_26"/>
    <property type="match status" value="1"/>
</dbReference>
<dbReference type="PANTHER" id="PTHR40079:SF4">
    <property type="entry name" value="GH26 DOMAIN-CONTAINING PROTEIN-RELATED"/>
    <property type="match status" value="1"/>
</dbReference>
<dbReference type="PROSITE" id="PS51764">
    <property type="entry name" value="GH26"/>
    <property type="match status" value="1"/>
</dbReference>
<dbReference type="EMBL" id="JBHSFI010000001">
    <property type="protein sequence ID" value="MFC4626629.1"/>
    <property type="molecule type" value="Genomic_DNA"/>
</dbReference>
<dbReference type="SUPFAM" id="SSF81296">
    <property type="entry name" value="E set domains"/>
    <property type="match status" value="1"/>
</dbReference>
<dbReference type="SUPFAM" id="SSF51445">
    <property type="entry name" value="(Trans)glycosidases"/>
    <property type="match status" value="1"/>
</dbReference>
<evidence type="ECO:0000256" key="5">
    <source>
        <dbReference type="SAM" id="MobiDB-lite"/>
    </source>
</evidence>
<dbReference type="InterPro" id="IPR014756">
    <property type="entry name" value="Ig_E-set"/>
</dbReference>
<evidence type="ECO:0000256" key="2">
    <source>
        <dbReference type="ARBA" id="ARBA00022801"/>
    </source>
</evidence>
<dbReference type="InterPro" id="IPR000805">
    <property type="entry name" value="Glyco_hydro_26"/>
</dbReference>
<dbReference type="PRINTS" id="PR00739">
    <property type="entry name" value="GLHYDRLASE26"/>
</dbReference>
<name>A0ABV9HBB9_9MICO</name>
<dbReference type="Pfam" id="PF03425">
    <property type="entry name" value="CBM_11"/>
    <property type="match status" value="1"/>
</dbReference>
<dbReference type="InterPro" id="IPR017853">
    <property type="entry name" value="GH"/>
</dbReference>
<feature type="compositionally biased region" description="Basic and acidic residues" evidence="5">
    <location>
        <begin position="1"/>
        <end position="14"/>
    </location>
</feature>
<dbReference type="InterPro" id="IPR005087">
    <property type="entry name" value="CBM11"/>
</dbReference>
<accession>A0ABV9HBB9</accession>
<keyword evidence="3 4" id="KW-0326">Glycosidase</keyword>
<feature type="active site" description="Nucleophile" evidence="4">
    <location>
        <position position="348"/>
    </location>
</feature>
<evidence type="ECO:0000313" key="7">
    <source>
        <dbReference type="EMBL" id="MFC4626629.1"/>
    </source>
</evidence>
<dbReference type="Gene3D" id="2.60.40.10">
    <property type="entry name" value="Immunoglobulins"/>
    <property type="match status" value="1"/>
</dbReference>
<feature type="domain" description="GH26" evidence="6">
    <location>
        <begin position="80"/>
        <end position="423"/>
    </location>
</feature>
<dbReference type="InterPro" id="IPR008979">
    <property type="entry name" value="Galactose-bd-like_sf"/>
</dbReference>
<evidence type="ECO:0000256" key="3">
    <source>
        <dbReference type="ARBA" id="ARBA00023295"/>
    </source>
</evidence>
<dbReference type="Gene3D" id="2.60.120.260">
    <property type="entry name" value="Galactose-binding domain-like"/>
    <property type="match status" value="1"/>
</dbReference>
<evidence type="ECO:0000256" key="1">
    <source>
        <dbReference type="ARBA" id="ARBA00007754"/>
    </source>
</evidence>
<evidence type="ECO:0000256" key="4">
    <source>
        <dbReference type="PROSITE-ProRule" id="PRU01100"/>
    </source>
</evidence>
<dbReference type="SUPFAM" id="SSF49785">
    <property type="entry name" value="Galactose-binding domain-like"/>
    <property type="match status" value="1"/>
</dbReference>
<feature type="region of interest" description="Disordered" evidence="5">
    <location>
        <begin position="1"/>
        <end position="27"/>
    </location>
</feature>
<gene>
    <name evidence="7" type="ORF">ACFO6V_00195</name>
</gene>
<feature type="active site" description="Proton donor" evidence="4">
    <location>
        <position position="240"/>
    </location>
</feature>
<dbReference type="InterPro" id="IPR022790">
    <property type="entry name" value="GH26_dom"/>
</dbReference>
<reference evidence="8" key="1">
    <citation type="journal article" date="2019" name="Int. J. Syst. Evol. Microbiol.">
        <title>The Global Catalogue of Microorganisms (GCM) 10K type strain sequencing project: providing services to taxonomists for standard genome sequencing and annotation.</title>
        <authorList>
            <consortium name="The Broad Institute Genomics Platform"/>
            <consortium name="The Broad Institute Genome Sequencing Center for Infectious Disease"/>
            <person name="Wu L."/>
            <person name="Ma J."/>
        </authorList>
    </citation>
    <scope>NUCLEOTIDE SEQUENCE [LARGE SCALE GENOMIC DNA]</scope>
    <source>
        <strain evidence="8">CCUG 42722</strain>
    </source>
</reference>
<evidence type="ECO:0000259" key="6">
    <source>
        <dbReference type="PROSITE" id="PS51764"/>
    </source>
</evidence>
<organism evidence="7 8">
    <name type="scientific">Promicromonospora alba</name>
    <dbReference type="NCBI Taxonomy" id="1616110"/>
    <lineage>
        <taxon>Bacteria</taxon>
        <taxon>Bacillati</taxon>
        <taxon>Actinomycetota</taxon>
        <taxon>Actinomycetes</taxon>
        <taxon>Micrococcales</taxon>
        <taxon>Promicromonosporaceae</taxon>
        <taxon>Promicromonospora</taxon>
    </lineage>
</organism>
<dbReference type="Proteomes" id="UP001596011">
    <property type="component" value="Unassembled WGS sequence"/>
</dbReference>
<dbReference type="InterPro" id="IPR013783">
    <property type="entry name" value="Ig-like_fold"/>
</dbReference>
<proteinExistence type="inferred from homology"/>
<comment type="similarity">
    <text evidence="1 4">Belongs to the glycosyl hydrolase 26 family.</text>
</comment>
<dbReference type="PANTHER" id="PTHR40079">
    <property type="entry name" value="MANNAN ENDO-1,4-BETA-MANNOSIDASE E-RELATED"/>
    <property type="match status" value="1"/>
</dbReference>
<keyword evidence="8" id="KW-1185">Reference proteome</keyword>